<sequence>MNRNNANTQIYAQKVELLLRLMPIVMEEGVFAVHGGTAINLFLKNLPRYSVDIDLTYIPLADRNQSLEDINLHLKSIKEKAEKAFKGMHIVPKYDICKLLCEYRGKQVKVEVNQTKRGLVGGEALTMPLSDKAQEEFGLYCEADIVPLTQLYGGKIAAALSRQHPRDLFDVKYMDLPMADCREGLIFNLLGSDRPIHESFSPRLIDQREAMVNQFDGMTDIPFTYEEFEGTRTKLITEVNRLMTDDDKRFLVSFELGEPKWNGYEFEYFKDYPSVKWKLVNLAKLAKQNPQKLKDEAAKLEALLVVE</sequence>
<dbReference type="InterPro" id="IPR014942">
    <property type="entry name" value="AbiEii"/>
</dbReference>
<evidence type="ECO:0000313" key="1">
    <source>
        <dbReference type="EMBL" id="DAE32156.1"/>
    </source>
</evidence>
<reference evidence="1" key="1">
    <citation type="journal article" date="2021" name="Proc. Natl. Acad. Sci. U.S.A.">
        <title>A Catalog of Tens of Thousands of Viruses from Human Metagenomes Reveals Hidden Associations with Chronic Diseases.</title>
        <authorList>
            <person name="Tisza M.J."/>
            <person name="Buck C.B."/>
        </authorList>
    </citation>
    <scope>NUCLEOTIDE SEQUENCE</scope>
    <source>
        <strain evidence="1">CtLpa4</strain>
    </source>
</reference>
<proteinExistence type="predicted"/>
<dbReference type="Gene3D" id="3.10.450.620">
    <property type="entry name" value="JHP933, nucleotidyltransferase-like core domain"/>
    <property type="match status" value="1"/>
</dbReference>
<dbReference type="Pfam" id="PF08843">
    <property type="entry name" value="AbiEii"/>
    <property type="match status" value="1"/>
</dbReference>
<name>A0A8S5RMC9_9VIRU</name>
<organism evidence="1">
    <name type="scientific">virus sp. ctLpa4</name>
    <dbReference type="NCBI Taxonomy" id="2825814"/>
    <lineage>
        <taxon>Viruses</taxon>
    </lineage>
</organism>
<dbReference type="EMBL" id="BK059118">
    <property type="protein sequence ID" value="DAE32156.1"/>
    <property type="molecule type" value="Genomic_DNA"/>
</dbReference>
<protein>
    <submittedName>
        <fullName evidence="1">Nucleotidyltransferase</fullName>
    </submittedName>
</protein>
<accession>A0A8S5RMC9</accession>